<organism evidence="13 14">
    <name type="scientific">Verruconis gallopava</name>
    <dbReference type="NCBI Taxonomy" id="253628"/>
    <lineage>
        <taxon>Eukaryota</taxon>
        <taxon>Fungi</taxon>
        <taxon>Dikarya</taxon>
        <taxon>Ascomycota</taxon>
        <taxon>Pezizomycotina</taxon>
        <taxon>Dothideomycetes</taxon>
        <taxon>Pleosporomycetidae</taxon>
        <taxon>Venturiales</taxon>
        <taxon>Sympoventuriaceae</taxon>
        <taxon>Verruconis</taxon>
    </lineage>
</organism>
<evidence type="ECO:0000256" key="11">
    <source>
        <dbReference type="SAM" id="Phobius"/>
    </source>
</evidence>
<sequence length="662" mass="70084">MSIKVVLGALSVAGVLWHAQGLYITEPNSGRNLVDTVTARKRGSPDAPNGYVPTEVDCPTTRPSIRSAHELSQSEVDWLKTRRPKTVDPLKDLLGRLNITGLDTNAYIDNHSSNISNIPNIAIAASGGGWRALLNGAGLIAAFDSRTTNSTNPGHLGGLLQSSTYLSGLSGGSWLVGSIYMNNFSTVPTLLDSNAEKSASGFLWGFQESILAGPPASGTIDNVVDTADYFTTIYDQVQGKEDAGYNTTLTDYWGRALAYTLINATDGGPAYTWSSIAKDAAFQQGDWPLPVVVADGRAPGELLVSLNATNYEFNPWEMGSWDPTVYGFAPVQYVGSEFDNGVLPTSKSCVAGFDSASFVMGTSSSLFNQLLLNLNSTSLPGVVKAGFEALLSRLDKAEEDIADWAPNPFRGWNEGSNPSAGDVTLTLVDGGEDLQNIPLTPLIQPSRAVDVIFAIDSSADTVAPGAANWPNGTAMVASYERSLHAIANGTAFPAVPAQNTFVNLGLNNRPTFFGCDAANTSAPTPLIVYLPNAPYVYASNVSTFQLEYTKAQQLAIVQNGYDVATMGNASRDARWPACVGCAILSRSFDRTATPVPDICRSCFADYCWNGTLANQPPARPYEPELILPDRAINATKKGAAAVLPAPTALALAAAISLSLLLA</sequence>
<keyword evidence="5 9" id="KW-0442">Lipid degradation</keyword>
<dbReference type="STRING" id="253628.A0A0D1ZXY8"/>
<keyword evidence="14" id="KW-1185">Reference proteome</keyword>
<comment type="catalytic activity">
    <reaction evidence="8 10">
        <text>a 1-acyl-sn-glycero-3-phosphocholine + H2O = sn-glycerol 3-phosphocholine + a fatty acid + H(+)</text>
        <dbReference type="Rhea" id="RHEA:15177"/>
        <dbReference type="ChEBI" id="CHEBI:15377"/>
        <dbReference type="ChEBI" id="CHEBI:15378"/>
        <dbReference type="ChEBI" id="CHEBI:16870"/>
        <dbReference type="ChEBI" id="CHEBI:28868"/>
        <dbReference type="ChEBI" id="CHEBI:58168"/>
        <dbReference type="EC" id="3.1.1.5"/>
    </reaction>
</comment>
<keyword evidence="6 9" id="KW-0443">Lipid metabolism</keyword>
<dbReference type="Proteomes" id="UP000053259">
    <property type="component" value="Unassembled WGS sequence"/>
</dbReference>
<comment type="similarity">
    <text evidence="1 10">Belongs to the lysophospholipase family.</text>
</comment>
<gene>
    <name evidence="13" type="ORF">PV09_08996</name>
</gene>
<feature type="chain" id="PRO_5005112367" description="Lysophospholipase" evidence="10">
    <location>
        <begin position="22"/>
        <end position="662"/>
    </location>
</feature>
<dbReference type="GO" id="GO:0005783">
    <property type="term" value="C:endoplasmic reticulum"/>
    <property type="evidence" value="ECO:0007669"/>
    <property type="project" value="TreeGrafter"/>
</dbReference>
<evidence type="ECO:0000313" key="13">
    <source>
        <dbReference type="EMBL" id="KIV99337.1"/>
    </source>
</evidence>
<keyword evidence="3 10" id="KW-0732">Signal</keyword>
<protein>
    <recommendedName>
        <fullName evidence="2 10">Lysophospholipase</fullName>
        <ecNumber evidence="2 10">3.1.1.5</ecNumber>
    </recommendedName>
</protein>
<reference evidence="13 14" key="1">
    <citation type="submission" date="2015-01" db="EMBL/GenBank/DDBJ databases">
        <title>The Genome Sequence of Ochroconis gallopava CBS43764.</title>
        <authorList>
            <consortium name="The Broad Institute Genomics Platform"/>
            <person name="Cuomo C."/>
            <person name="de Hoog S."/>
            <person name="Gorbushina A."/>
            <person name="Stielow B."/>
            <person name="Teixiera M."/>
            <person name="Abouelleil A."/>
            <person name="Chapman S.B."/>
            <person name="Priest M."/>
            <person name="Young S.K."/>
            <person name="Wortman J."/>
            <person name="Nusbaum C."/>
            <person name="Birren B."/>
        </authorList>
    </citation>
    <scope>NUCLEOTIDE SEQUENCE [LARGE SCALE GENOMIC DNA]</scope>
    <source>
        <strain evidence="13 14">CBS 43764</strain>
    </source>
</reference>
<dbReference type="PROSITE" id="PS51210">
    <property type="entry name" value="PLA2C"/>
    <property type="match status" value="1"/>
</dbReference>
<dbReference type="GO" id="GO:0004623">
    <property type="term" value="F:phospholipase A2 activity"/>
    <property type="evidence" value="ECO:0007669"/>
    <property type="project" value="TreeGrafter"/>
</dbReference>
<dbReference type="GeneID" id="27316969"/>
<keyword evidence="11" id="KW-0812">Transmembrane</keyword>
<name>A0A0D1ZXY8_9PEZI</name>
<keyword evidence="11" id="KW-1133">Transmembrane helix</keyword>
<dbReference type="EMBL" id="KN847579">
    <property type="protein sequence ID" value="KIV99337.1"/>
    <property type="molecule type" value="Genomic_DNA"/>
</dbReference>
<evidence type="ECO:0000259" key="12">
    <source>
        <dbReference type="PROSITE" id="PS51210"/>
    </source>
</evidence>
<evidence type="ECO:0000256" key="9">
    <source>
        <dbReference type="PROSITE-ProRule" id="PRU00555"/>
    </source>
</evidence>
<keyword evidence="4 9" id="KW-0378">Hydrolase</keyword>
<accession>A0A0D1ZXY8</accession>
<evidence type="ECO:0000256" key="2">
    <source>
        <dbReference type="ARBA" id="ARBA00013274"/>
    </source>
</evidence>
<evidence type="ECO:0000256" key="4">
    <source>
        <dbReference type="ARBA" id="ARBA00022801"/>
    </source>
</evidence>
<dbReference type="PANTHER" id="PTHR10728:SF33">
    <property type="entry name" value="LYSOPHOSPHOLIPASE 1-RELATED"/>
    <property type="match status" value="1"/>
</dbReference>
<dbReference type="PANTHER" id="PTHR10728">
    <property type="entry name" value="CYTOSOLIC PHOSPHOLIPASE A2"/>
    <property type="match status" value="1"/>
</dbReference>
<dbReference type="SMART" id="SM00022">
    <property type="entry name" value="PLAc"/>
    <property type="match status" value="1"/>
</dbReference>
<dbReference type="GO" id="GO:0046475">
    <property type="term" value="P:glycerophospholipid catabolic process"/>
    <property type="evidence" value="ECO:0007669"/>
    <property type="project" value="TreeGrafter"/>
</dbReference>
<dbReference type="VEuPathDB" id="FungiDB:PV09_08996"/>
<feature type="signal peptide" evidence="10">
    <location>
        <begin position="1"/>
        <end position="21"/>
    </location>
</feature>
<keyword evidence="7" id="KW-0325">Glycoprotein</keyword>
<dbReference type="HOGENOM" id="CLU_014602_0_0_1"/>
<dbReference type="Pfam" id="PF01735">
    <property type="entry name" value="PLA2_B"/>
    <property type="match status" value="1"/>
</dbReference>
<dbReference type="SUPFAM" id="SSF52151">
    <property type="entry name" value="FabD/lysophospholipase-like"/>
    <property type="match status" value="1"/>
</dbReference>
<dbReference type="OrthoDB" id="4084751at2759"/>
<dbReference type="InParanoid" id="A0A0D1ZXY8"/>
<dbReference type="InterPro" id="IPR016035">
    <property type="entry name" value="Acyl_Trfase/lysoPLipase"/>
</dbReference>
<dbReference type="FunFam" id="3.40.1090.10:FF:000010">
    <property type="entry name" value="Lysophospholipase"/>
    <property type="match status" value="1"/>
</dbReference>
<evidence type="ECO:0000256" key="5">
    <source>
        <dbReference type="ARBA" id="ARBA00022963"/>
    </source>
</evidence>
<dbReference type="GO" id="GO:0004622">
    <property type="term" value="F:phosphatidylcholine lysophospholipase activity"/>
    <property type="evidence" value="ECO:0007669"/>
    <property type="project" value="UniProtKB-EC"/>
</dbReference>
<evidence type="ECO:0000256" key="10">
    <source>
        <dbReference type="RuleBase" id="RU362103"/>
    </source>
</evidence>
<keyword evidence="11" id="KW-0472">Membrane</keyword>
<evidence type="ECO:0000256" key="8">
    <source>
        <dbReference type="ARBA" id="ARBA00049531"/>
    </source>
</evidence>
<dbReference type="AlphaFoldDB" id="A0A0D1ZXY8"/>
<evidence type="ECO:0000256" key="6">
    <source>
        <dbReference type="ARBA" id="ARBA00023098"/>
    </source>
</evidence>
<evidence type="ECO:0000256" key="3">
    <source>
        <dbReference type="ARBA" id="ARBA00022729"/>
    </source>
</evidence>
<proteinExistence type="inferred from homology"/>
<dbReference type="FunCoup" id="A0A0D1ZXY8">
    <property type="interactions" value="75"/>
</dbReference>
<dbReference type="RefSeq" id="XP_016209207.1">
    <property type="nucleotide sequence ID" value="XM_016362982.1"/>
</dbReference>
<evidence type="ECO:0000256" key="1">
    <source>
        <dbReference type="ARBA" id="ARBA00008780"/>
    </source>
</evidence>
<dbReference type="EC" id="3.1.1.5" evidence="2 10"/>
<dbReference type="Gene3D" id="3.40.1090.10">
    <property type="entry name" value="Cytosolic phospholipase A2 catalytic domain"/>
    <property type="match status" value="1"/>
</dbReference>
<feature type="transmembrane region" description="Helical" evidence="11">
    <location>
        <begin position="638"/>
        <end position="661"/>
    </location>
</feature>
<evidence type="ECO:0000313" key="14">
    <source>
        <dbReference type="Proteomes" id="UP000053259"/>
    </source>
</evidence>
<dbReference type="InterPro" id="IPR002642">
    <property type="entry name" value="LysoPLipase_cat_dom"/>
</dbReference>
<dbReference type="GO" id="GO:0005829">
    <property type="term" value="C:cytosol"/>
    <property type="evidence" value="ECO:0007669"/>
    <property type="project" value="TreeGrafter"/>
</dbReference>
<feature type="domain" description="PLA2c" evidence="12">
    <location>
        <begin position="57"/>
        <end position="613"/>
    </location>
</feature>
<evidence type="ECO:0000256" key="7">
    <source>
        <dbReference type="ARBA" id="ARBA00023180"/>
    </source>
</evidence>